<keyword evidence="1" id="KW-0812">Transmembrane</keyword>
<dbReference type="EMBL" id="JBEDUW010000003">
    <property type="protein sequence ID" value="KAK9941197.1"/>
    <property type="molecule type" value="Genomic_DNA"/>
</dbReference>
<evidence type="ECO:0000256" key="1">
    <source>
        <dbReference type="SAM" id="Phobius"/>
    </source>
</evidence>
<evidence type="ECO:0000313" key="3">
    <source>
        <dbReference type="Proteomes" id="UP001457282"/>
    </source>
</evidence>
<organism evidence="2 3">
    <name type="scientific">Rubus argutus</name>
    <name type="common">Southern blackberry</name>
    <dbReference type="NCBI Taxonomy" id="59490"/>
    <lineage>
        <taxon>Eukaryota</taxon>
        <taxon>Viridiplantae</taxon>
        <taxon>Streptophyta</taxon>
        <taxon>Embryophyta</taxon>
        <taxon>Tracheophyta</taxon>
        <taxon>Spermatophyta</taxon>
        <taxon>Magnoliopsida</taxon>
        <taxon>eudicotyledons</taxon>
        <taxon>Gunneridae</taxon>
        <taxon>Pentapetalae</taxon>
        <taxon>rosids</taxon>
        <taxon>fabids</taxon>
        <taxon>Rosales</taxon>
        <taxon>Rosaceae</taxon>
        <taxon>Rosoideae</taxon>
        <taxon>Rosoideae incertae sedis</taxon>
        <taxon>Rubus</taxon>
    </lineage>
</organism>
<sequence length="110" mass="12950">MGKKEGGEGEESSITTTTLPLFERKTTRFRGIYRAFASTIFVGVCLTWVYRLTNIPRAGERGRWAWIGMLMAEFWFGLYWIITQSVRWSVTYRQPLKNRLSQRFASFFSF</sequence>
<dbReference type="AlphaFoldDB" id="A0AAW1XX95"/>
<dbReference type="Proteomes" id="UP001457282">
    <property type="component" value="Unassembled WGS sequence"/>
</dbReference>
<keyword evidence="3" id="KW-1185">Reference proteome</keyword>
<proteinExistence type="predicted"/>
<keyword evidence="1" id="KW-1133">Transmembrane helix</keyword>
<dbReference type="PANTHER" id="PTHR13301">
    <property type="entry name" value="X-BOX TRANSCRIPTION FACTOR-RELATED"/>
    <property type="match status" value="1"/>
</dbReference>
<feature type="transmembrane region" description="Helical" evidence="1">
    <location>
        <begin position="64"/>
        <end position="82"/>
    </location>
</feature>
<gene>
    <name evidence="2" type="ORF">M0R45_017816</name>
</gene>
<reference evidence="2 3" key="1">
    <citation type="journal article" date="2023" name="G3 (Bethesda)">
        <title>A chromosome-length genome assembly and annotation of blackberry (Rubus argutus, cv. 'Hillquist').</title>
        <authorList>
            <person name="Bruna T."/>
            <person name="Aryal R."/>
            <person name="Dudchenko O."/>
            <person name="Sargent D.J."/>
            <person name="Mead D."/>
            <person name="Buti M."/>
            <person name="Cavallini A."/>
            <person name="Hytonen T."/>
            <person name="Andres J."/>
            <person name="Pham M."/>
            <person name="Weisz D."/>
            <person name="Mascagni F."/>
            <person name="Usai G."/>
            <person name="Natali L."/>
            <person name="Bassil N."/>
            <person name="Fernandez G.E."/>
            <person name="Lomsadze A."/>
            <person name="Armour M."/>
            <person name="Olukolu B."/>
            <person name="Poorten T."/>
            <person name="Britton C."/>
            <person name="Davik J."/>
            <person name="Ashrafi H."/>
            <person name="Aiden E.L."/>
            <person name="Borodovsky M."/>
            <person name="Worthington M."/>
        </authorList>
    </citation>
    <scope>NUCLEOTIDE SEQUENCE [LARGE SCALE GENOMIC DNA]</scope>
    <source>
        <strain evidence="2">PI 553951</strain>
    </source>
</reference>
<accession>A0AAW1XX95</accession>
<name>A0AAW1XX95_RUBAR</name>
<protein>
    <submittedName>
        <fullName evidence="2">Uncharacterized protein</fullName>
    </submittedName>
</protein>
<evidence type="ECO:0000313" key="2">
    <source>
        <dbReference type="EMBL" id="KAK9941197.1"/>
    </source>
</evidence>
<feature type="transmembrane region" description="Helical" evidence="1">
    <location>
        <begin position="31"/>
        <end position="52"/>
    </location>
</feature>
<keyword evidence="1" id="KW-0472">Membrane</keyword>
<comment type="caution">
    <text evidence="2">The sequence shown here is derived from an EMBL/GenBank/DDBJ whole genome shotgun (WGS) entry which is preliminary data.</text>
</comment>